<feature type="compositionally biased region" description="Polar residues" evidence="1">
    <location>
        <begin position="1"/>
        <end position="11"/>
    </location>
</feature>
<comment type="caution">
    <text evidence="2">The sequence shown here is derived from an EMBL/GenBank/DDBJ whole genome shotgun (WGS) entry which is preliminary data.</text>
</comment>
<proteinExistence type="predicted"/>
<protein>
    <submittedName>
        <fullName evidence="2">Uncharacterized protein</fullName>
    </submittedName>
</protein>
<reference evidence="2 3" key="1">
    <citation type="journal article" date="2021" name="Elife">
        <title>Chloroplast acquisition without the gene transfer in kleptoplastic sea slugs, Plakobranchus ocellatus.</title>
        <authorList>
            <person name="Maeda T."/>
            <person name="Takahashi S."/>
            <person name="Yoshida T."/>
            <person name="Shimamura S."/>
            <person name="Takaki Y."/>
            <person name="Nagai Y."/>
            <person name="Toyoda A."/>
            <person name="Suzuki Y."/>
            <person name="Arimoto A."/>
            <person name="Ishii H."/>
            <person name="Satoh N."/>
            <person name="Nishiyama T."/>
            <person name="Hasebe M."/>
            <person name="Maruyama T."/>
            <person name="Minagawa J."/>
            <person name="Obokata J."/>
            <person name="Shigenobu S."/>
        </authorList>
    </citation>
    <scope>NUCLEOTIDE SEQUENCE [LARGE SCALE GENOMIC DNA]</scope>
</reference>
<accession>A0AAV4INZ9</accession>
<dbReference type="AlphaFoldDB" id="A0AAV4INZ9"/>
<evidence type="ECO:0000313" key="2">
    <source>
        <dbReference type="EMBL" id="GFS10236.1"/>
    </source>
</evidence>
<feature type="region of interest" description="Disordered" evidence="1">
    <location>
        <begin position="1"/>
        <end position="30"/>
    </location>
</feature>
<evidence type="ECO:0000256" key="1">
    <source>
        <dbReference type="SAM" id="MobiDB-lite"/>
    </source>
</evidence>
<dbReference type="Proteomes" id="UP000762676">
    <property type="component" value="Unassembled WGS sequence"/>
</dbReference>
<feature type="non-terminal residue" evidence="2">
    <location>
        <position position="66"/>
    </location>
</feature>
<sequence>MLRQVAQTIDQNAVEEGEDNNDNDNEPDLTPADMAAYLYETQQFSAFYAAMDRLVNESKVSTGTVA</sequence>
<name>A0AAV4INZ9_9GAST</name>
<evidence type="ECO:0000313" key="3">
    <source>
        <dbReference type="Proteomes" id="UP000762676"/>
    </source>
</evidence>
<keyword evidence="3" id="KW-1185">Reference proteome</keyword>
<feature type="compositionally biased region" description="Acidic residues" evidence="1">
    <location>
        <begin position="13"/>
        <end position="27"/>
    </location>
</feature>
<gene>
    <name evidence="2" type="ORF">ElyMa_006641700</name>
</gene>
<organism evidence="2 3">
    <name type="scientific">Elysia marginata</name>
    <dbReference type="NCBI Taxonomy" id="1093978"/>
    <lineage>
        <taxon>Eukaryota</taxon>
        <taxon>Metazoa</taxon>
        <taxon>Spiralia</taxon>
        <taxon>Lophotrochozoa</taxon>
        <taxon>Mollusca</taxon>
        <taxon>Gastropoda</taxon>
        <taxon>Heterobranchia</taxon>
        <taxon>Euthyneura</taxon>
        <taxon>Panpulmonata</taxon>
        <taxon>Sacoglossa</taxon>
        <taxon>Placobranchoidea</taxon>
        <taxon>Plakobranchidae</taxon>
        <taxon>Elysia</taxon>
    </lineage>
</organism>
<dbReference type="EMBL" id="BMAT01013323">
    <property type="protein sequence ID" value="GFS10236.1"/>
    <property type="molecule type" value="Genomic_DNA"/>
</dbReference>